<feature type="transmembrane region" description="Helical" evidence="6">
    <location>
        <begin position="37"/>
        <end position="57"/>
    </location>
</feature>
<gene>
    <name evidence="7" type="ORF">M409DRAFT_18988</name>
</gene>
<dbReference type="RefSeq" id="XP_033671905.1">
    <property type="nucleotide sequence ID" value="XM_033804729.1"/>
</dbReference>
<dbReference type="AlphaFoldDB" id="A0A6A6D053"/>
<feature type="transmembrane region" description="Helical" evidence="6">
    <location>
        <begin position="149"/>
        <end position="167"/>
    </location>
</feature>
<feature type="transmembrane region" description="Helical" evidence="6">
    <location>
        <begin position="413"/>
        <end position="432"/>
    </location>
</feature>
<dbReference type="InterPro" id="IPR011701">
    <property type="entry name" value="MFS"/>
</dbReference>
<dbReference type="EMBL" id="ML993584">
    <property type="protein sequence ID" value="KAF2171016.1"/>
    <property type="molecule type" value="Genomic_DNA"/>
</dbReference>
<sequence length="471" mass="50598">MADVTRTDGGQMQPLLGRRNHLEGHRETKKEWLRKPAVPWILIPITLVSAALSSTLASKQTLMLDLVCRDLRDHSDSDCNSPKVYTRLAILNLSIALCGSLPLIFSVPYLCAVSDHHSRKRPLLIAIAGITASEMIPLFAATFQKTFPTYLLLLGAGLKGSTGHILVTTSVAESYLRDCTSAAGRTKAFAYLYGCLAAGSAAGSYVAELLEEMVDGMVARFSATFGLAVLALAFLWLLVPESLAAEVIPQDDTPQPTEEPRRLWSSLKSFSDSPRARRNIVSLAIIDTLIFGVGLGSASIIRHAFVKFGWVAVKLNRLTMVSYAATFLADAILLPVLVRILRPDESSQCMNLDLVLIRGALITKAIGYIGIAISPTPILFLVSIALVSFGNIATPVVHSDLTKHVDQRKTARLLGVIGLLQKLMTIPFSVVFEAVFDAGAGSAVPGLVFLLLAALLGVGGVVSLKIVTRNI</sequence>
<dbReference type="Pfam" id="PF07690">
    <property type="entry name" value="MFS_1"/>
    <property type="match status" value="1"/>
</dbReference>
<feature type="transmembrane region" description="Helical" evidence="6">
    <location>
        <begin position="188"/>
        <end position="207"/>
    </location>
</feature>
<feature type="transmembrane region" description="Helical" evidence="6">
    <location>
        <begin position="321"/>
        <end position="341"/>
    </location>
</feature>
<keyword evidence="4 6" id="KW-0472">Membrane</keyword>
<organism evidence="7 8">
    <name type="scientific">Zasmidium cellare ATCC 36951</name>
    <dbReference type="NCBI Taxonomy" id="1080233"/>
    <lineage>
        <taxon>Eukaryota</taxon>
        <taxon>Fungi</taxon>
        <taxon>Dikarya</taxon>
        <taxon>Ascomycota</taxon>
        <taxon>Pezizomycotina</taxon>
        <taxon>Dothideomycetes</taxon>
        <taxon>Dothideomycetidae</taxon>
        <taxon>Mycosphaerellales</taxon>
        <taxon>Mycosphaerellaceae</taxon>
        <taxon>Zasmidium</taxon>
    </lineage>
</organism>
<evidence type="ECO:0000313" key="8">
    <source>
        <dbReference type="Proteomes" id="UP000799537"/>
    </source>
</evidence>
<dbReference type="InterPro" id="IPR036259">
    <property type="entry name" value="MFS_trans_sf"/>
</dbReference>
<feature type="transmembrane region" description="Helical" evidence="6">
    <location>
        <begin position="219"/>
        <end position="239"/>
    </location>
</feature>
<evidence type="ECO:0000256" key="1">
    <source>
        <dbReference type="ARBA" id="ARBA00004141"/>
    </source>
</evidence>
<dbReference type="Gene3D" id="1.20.1250.20">
    <property type="entry name" value="MFS general substrate transporter like domains"/>
    <property type="match status" value="1"/>
</dbReference>
<dbReference type="OrthoDB" id="3026777at2759"/>
<feature type="region of interest" description="Disordered" evidence="5">
    <location>
        <begin position="1"/>
        <end position="20"/>
    </location>
</feature>
<protein>
    <recommendedName>
        <fullName evidence="9">Major facilitator superfamily (MFS) profile domain-containing protein</fullName>
    </recommendedName>
</protein>
<accession>A0A6A6D053</accession>
<keyword evidence="3 6" id="KW-1133">Transmembrane helix</keyword>
<keyword evidence="8" id="KW-1185">Reference proteome</keyword>
<evidence type="ECO:0000313" key="7">
    <source>
        <dbReference type="EMBL" id="KAF2171016.1"/>
    </source>
</evidence>
<evidence type="ECO:0008006" key="9">
    <source>
        <dbReference type="Google" id="ProtNLM"/>
    </source>
</evidence>
<evidence type="ECO:0000256" key="6">
    <source>
        <dbReference type="SAM" id="Phobius"/>
    </source>
</evidence>
<feature type="transmembrane region" description="Helical" evidence="6">
    <location>
        <begin position="353"/>
        <end position="373"/>
    </location>
</feature>
<comment type="subcellular location">
    <subcellularLocation>
        <location evidence="1">Membrane</location>
        <topology evidence="1">Multi-pass membrane protein</topology>
    </subcellularLocation>
</comment>
<dbReference type="GO" id="GO:0016020">
    <property type="term" value="C:membrane"/>
    <property type="evidence" value="ECO:0007669"/>
    <property type="project" value="UniProtKB-SubCell"/>
</dbReference>
<name>A0A6A6D053_ZASCE</name>
<feature type="transmembrane region" description="Helical" evidence="6">
    <location>
        <begin position="280"/>
        <end position="301"/>
    </location>
</feature>
<dbReference type="Proteomes" id="UP000799537">
    <property type="component" value="Unassembled WGS sequence"/>
</dbReference>
<dbReference type="SUPFAM" id="SSF103473">
    <property type="entry name" value="MFS general substrate transporter"/>
    <property type="match status" value="1"/>
</dbReference>
<evidence type="ECO:0000256" key="3">
    <source>
        <dbReference type="ARBA" id="ARBA00022989"/>
    </source>
</evidence>
<proteinExistence type="predicted"/>
<evidence type="ECO:0000256" key="2">
    <source>
        <dbReference type="ARBA" id="ARBA00022692"/>
    </source>
</evidence>
<dbReference type="GeneID" id="54558001"/>
<dbReference type="PANTHER" id="PTHR23507">
    <property type="entry name" value="ZGC:174356"/>
    <property type="match status" value="1"/>
</dbReference>
<evidence type="ECO:0000256" key="5">
    <source>
        <dbReference type="SAM" id="MobiDB-lite"/>
    </source>
</evidence>
<dbReference type="PANTHER" id="PTHR23507:SF1">
    <property type="entry name" value="FI18259P1-RELATED"/>
    <property type="match status" value="1"/>
</dbReference>
<evidence type="ECO:0000256" key="4">
    <source>
        <dbReference type="ARBA" id="ARBA00023136"/>
    </source>
</evidence>
<feature type="transmembrane region" description="Helical" evidence="6">
    <location>
        <begin position="90"/>
        <end position="111"/>
    </location>
</feature>
<dbReference type="GO" id="GO:0022857">
    <property type="term" value="F:transmembrane transporter activity"/>
    <property type="evidence" value="ECO:0007669"/>
    <property type="project" value="InterPro"/>
</dbReference>
<keyword evidence="2 6" id="KW-0812">Transmembrane</keyword>
<feature type="transmembrane region" description="Helical" evidence="6">
    <location>
        <begin position="444"/>
        <end position="467"/>
    </location>
</feature>
<reference evidence="7" key="1">
    <citation type="journal article" date="2020" name="Stud. Mycol.">
        <title>101 Dothideomycetes genomes: a test case for predicting lifestyles and emergence of pathogens.</title>
        <authorList>
            <person name="Haridas S."/>
            <person name="Albert R."/>
            <person name="Binder M."/>
            <person name="Bloem J."/>
            <person name="Labutti K."/>
            <person name="Salamov A."/>
            <person name="Andreopoulos B."/>
            <person name="Baker S."/>
            <person name="Barry K."/>
            <person name="Bills G."/>
            <person name="Bluhm B."/>
            <person name="Cannon C."/>
            <person name="Castanera R."/>
            <person name="Culley D."/>
            <person name="Daum C."/>
            <person name="Ezra D."/>
            <person name="Gonzalez J."/>
            <person name="Henrissat B."/>
            <person name="Kuo A."/>
            <person name="Liang C."/>
            <person name="Lipzen A."/>
            <person name="Lutzoni F."/>
            <person name="Magnuson J."/>
            <person name="Mondo S."/>
            <person name="Nolan M."/>
            <person name="Ohm R."/>
            <person name="Pangilinan J."/>
            <person name="Park H.-J."/>
            <person name="Ramirez L."/>
            <person name="Alfaro M."/>
            <person name="Sun H."/>
            <person name="Tritt A."/>
            <person name="Yoshinaga Y."/>
            <person name="Zwiers L.-H."/>
            <person name="Turgeon B."/>
            <person name="Goodwin S."/>
            <person name="Spatafora J."/>
            <person name="Crous P."/>
            <person name="Grigoriev I."/>
        </authorList>
    </citation>
    <scope>NUCLEOTIDE SEQUENCE</scope>
    <source>
        <strain evidence="7">ATCC 36951</strain>
    </source>
</reference>
<feature type="transmembrane region" description="Helical" evidence="6">
    <location>
        <begin position="379"/>
        <end position="401"/>
    </location>
</feature>
<feature type="transmembrane region" description="Helical" evidence="6">
    <location>
        <begin position="123"/>
        <end position="143"/>
    </location>
</feature>